<evidence type="ECO:0000256" key="3">
    <source>
        <dbReference type="ARBA" id="ARBA00022692"/>
    </source>
</evidence>
<evidence type="ECO:0000256" key="7">
    <source>
        <dbReference type="ARBA" id="ARBA00022989"/>
    </source>
</evidence>
<keyword evidence="7" id="KW-1133">Transmembrane helix</keyword>
<feature type="domain" description="RING-type" evidence="12">
    <location>
        <begin position="32"/>
        <end position="74"/>
    </location>
</feature>
<dbReference type="EMBL" id="CM035416">
    <property type="protein sequence ID" value="KAH7425654.1"/>
    <property type="molecule type" value="Genomic_DNA"/>
</dbReference>
<evidence type="ECO:0000256" key="2">
    <source>
        <dbReference type="ARBA" id="ARBA00022679"/>
    </source>
</evidence>
<keyword evidence="2" id="KW-0808">Transferase</keyword>
<dbReference type="InterPro" id="IPR011016">
    <property type="entry name" value="Znf_RING-CH"/>
</dbReference>
<evidence type="ECO:0000256" key="4">
    <source>
        <dbReference type="ARBA" id="ARBA00022723"/>
    </source>
</evidence>
<evidence type="ECO:0000256" key="11">
    <source>
        <dbReference type="SAM" id="MobiDB-lite"/>
    </source>
</evidence>
<comment type="subcellular location">
    <subcellularLocation>
        <location evidence="1">Membrane</location>
        <topology evidence="1">Single-pass membrane protein</topology>
    </subcellularLocation>
</comment>
<evidence type="ECO:0000313" key="13">
    <source>
        <dbReference type="EMBL" id="KAH7425654.1"/>
    </source>
</evidence>
<keyword evidence="3" id="KW-0812">Transmembrane</keyword>
<proteinExistence type="inferred from homology"/>
<gene>
    <name evidence="13" type="ORF">KP509_11G064400</name>
</gene>
<dbReference type="OrthoDB" id="8062037at2759"/>
<comment type="caution">
    <text evidence="13">The sequence shown here is derived from an EMBL/GenBank/DDBJ whole genome shotgun (WGS) entry which is preliminary data.</text>
</comment>
<keyword evidence="6" id="KW-0862">Zinc</keyword>
<organism evidence="13 14">
    <name type="scientific">Ceratopteris richardii</name>
    <name type="common">Triangle waterfern</name>
    <dbReference type="NCBI Taxonomy" id="49495"/>
    <lineage>
        <taxon>Eukaryota</taxon>
        <taxon>Viridiplantae</taxon>
        <taxon>Streptophyta</taxon>
        <taxon>Embryophyta</taxon>
        <taxon>Tracheophyta</taxon>
        <taxon>Polypodiopsida</taxon>
        <taxon>Polypodiidae</taxon>
        <taxon>Polypodiales</taxon>
        <taxon>Pteridineae</taxon>
        <taxon>Pteridaceae</taxon>
        <taxon>Parkerioideae</taxon>
        <taxon>Ceratopteris</taxon>
    </lineage>
</organism>
<dbReference type="PANTHER" id="PTHR46905:SF7">
    <property type="entry name" value="RING-H2 FINGER PROTEIN ATL78"/>
    <property type="match status" value="1"/>
</dbReference>
<feature type="region of interest" description="Disordered" evidence="11">
    <location>
        <begin position="86"/>
        <end position="105"/>
    </location>
</feature>
<keyword evidence="5 10" id="KW-0863">Zinc-finger</keyword>
<dbReference type="SMART" id="SM00744">
    <property type="entry name" value="RINGv"/>
    <property type="match status" value="1"/>
</dbReference>
<dbReference type="AlphaFoldDB" id="A0A8T2TW98"/>
<dbReference type="PANTHER" id="PTHR46905">
    <property type="entry name" value="RING-H2 FINGER PROTEIN ATL78"/>
    <property type="match status" value="1"/>
</dbReference>
<evidence type="ECO:0000256" key="10">
    <source>
        <dbReference type="PROSITE-ProRule" id="PRU00175"/>
    </source>
</evidence>
<dbReference type="GO" id="GO:0008270">
    <property type="term" value="F:zinc ion binding"/>
    <property type="evidence" value="ECO:0007669"/>
    <property type="project" value="UniProtKB-KW"/>
</dbReference>
<evidence type="ECO:0000256" key="9">
    <source>
        <dbReference type="ARBA" id="ARBA00024209"/>
    </source>
</evidence>
<comment type="similarity">
    <text evidence="9">Belongs to the RING-type zinc finger family. ATL subfamily.</text>
</comment>
<evidence type="ECO:0000259" key="12">
    <source>
        <dbReference type="PROSITE" id="PS50089"/>
    </source>
</evidence>
<dbReference type="InterPro" id="IPR001841">
    <property type="entry name" value="Znf_RING"/>
</dbReference>
<dbReference type="InterPro" id="IPR013083">
    <property type="entry name" value="Znf_RING/FYVE/PHD"/>
</dbReference>
<dbReference type="Pfam" id="PF13639">
    <property type="entry name" value="zf-RING_2"/>
    <property type="match status" value="1"/>
</dbReference>
<dbReference type="Gene3D" id="3.30.40.10">
    <property type="entry name" value="Zinc/RING finger domain, C3HC4 (zinc finger)"/>
    <property type="match status" value="1"/>
</dbReference>
<dbReference type="PROSITE" id="PS50089">
    <property type="entry name" value="ZF_RING_2"/>
    <property type="match status" value="1"/>
</dbReference>
<evidence type="ECO:0000256" key="6">
    <source>
        <dbReference type="ARBA" id="ARBA00022833"/>
    </source>
</evidence>
<evidence type="ECO:0000256" key="8">
    <source>
        <dbReference type="ARBA" id="ARBA00023136"/>
    </source>
</evidence>
<accession>A0A8T2TW98</accession>
<dbReference type="SMART" id="SM00184">
    <property type="entry name" value="RING"/>
    <property type="match status" value="1"/>
</dbReference>
<feature type="compositionally biased region" description="Polar residues" evidence="11">
    <location>
        <begin position="86"/>
        <end position="101"/>
    </location>
</feature>
<name>A0A8T2TW98_CERRI</name>
<evidence type="ECO:0000256" key="5">
    <source>
        <dbReference type="ARBA" id="ARBA00022771"/>
    </source>
</evidence>
<protein>
    <recommendedName>
        <fullName evidence="12">RING-type domain-containing protein</fullName>
    </recommendedName>
</protein>
<dbReference type="Proteomes" id="UP000825935">
    <property type="component" value="Chromosome 11"/>
</dbReference>
<evidence type="ECO:0000313" key="14">
    <source>
        <dbReference type="Proteomes" id="UP000825935"/>
    </source>
</evidence>
<keyword evidence="4" id="KW-0479">Metal-binding</keyword>
<reference evidence="13" key="1">
    <citation type="submission" date="2021-08" db="EMBL/GenBank/DDBJ databases">
        <title>WGS assembly of Ceratopteris richardii.</title>
        <authorList>
            <person name="Marchant D.B."/>
            <person name="Chen G."/>
            <person name="Jenkins J."/>
            <person name="Shu S."/>
            <person name="Leebens-Mack J."/>
            <person name="Grimwood J."/>
            <person name="Schmutz J."/>
            <person name="Soltis P."/>
            <person name="Soltis D."/>
            <person name="Chen Z.-H."/>
        </authorList>
    </citation>
    <scope>NUCLEOTIDE SEQUENCE</scope>
    <source>
        <strain evidence="13">Whitten #5841</strain>
        <tissue evidence="13">Leaf</tissue>
    </source>
</reference>
<dbReference type="GO" id="GO:0016020">
    <property type="term" value="C:membrane"/>
    <property type="evidence" value="ECO:0007669"/>
    <property type="project" value="UniProtKB-SubCell"/>
</dbReference>
<dbReference type="SUPFAM" id="SSF57850">
    <property type="entry name" value="RING/U-box"/>
    <property type="match status" value="1"/>
</dbReference>
<evidence type="ECO:0000256" key="1">
    <source>
        <dbReference type="ARBA" id="ARBA00004167"/>
    </source>
</evidence>
<keyword evidence="14" id="KW-1185">Reference proteome</keyword>
<dbReference type="GO" id="GO:0016740">
    <property type="term" value="F:transferase activity"/>
    <property type="evidence" value="ECO:0007669"/>
    <property type="project" value="UniProtKB-KW"/>
</dbReference>
<sequence length="129" mass="14254">MKKRSTADAALPKVPFADACSRARYADVGTDCGICLEEFELNDEVHVLTPCDHAFHVHCIRRWIALTMSCPVCRGRVLIQRIDNPLTQSDAAPSQQTSCVHSLSEEDMDEEGVESARSHCNEALYNCGS</sequence>
<keyword evidence="8" id="KW-0472">Membrane</keyword>
<dbReference type="GO" id="GO:0016567">
    <property type="term" value="P:protein ubiquitination"/>
    <property type="evidence" value="ECO:0007669"/>
    <property type="project" value="InterPro"/>
</dbReference>
<dbReference type="InterPro" id="IPR044602">
    <property type="entry name" value="ATL10/ATL72-79-like"/>
</dbReference>
<dbReference type="OMA" id="ARSHCNE"/>